<gene>
    <name evidence="2" type="ORF">G6F50_013309</name>
</gene>
<dbReference type="AlphaFoldDB" id="A0A9P6YJG2"/>
<organism evidence="2 3">
    <name type="scientific">Rhizopus delemar</name>
    <dbReference type="NCBI Taxonomy" id="936053"/>
    <lineage>
        <taxon>Eukaryota</taxon>
        <taxon>Fungi</taxon>
        <taxon>Fungi incertae sedis</taxon>
        <taxon>Mucoromycota</taxon>
        <taxon>Mucoromycotina</taxon>
        <taxon>Mucoromycetes</taxon>
        <taxon>Mucorales</taxon>
        <taxon>Mucorineae</taxon>
        <taxon>Rhizopodaceae</taxon>
        <taxon>Rhizopus</taxon>
    </lineage>
</organism>
<reference evidence="2 3" key="1">
    <citation type="journal article" date="2020" name="Microb. Genom.">
        <title>Genetic diversity of clinical and environmental Mucorales isolates obtained from an investigation of mucormycosis cases among solid organ transplant recipients.</title>
        <authorList>
            <person name="Nguyen M.H."/>
            <person name="Kaul D."/>
            <person name="Muto C."/>
            <person name="Cheng S.J."/>
            <person name="Richter R.A."/>
            <person name="Bruno V.M."/>
            <person name="Liu G."/>
            <person name="Beyhan S."/>
            <person name="Sundermann A.J."/>
            <person name="Mounaud S."/>
            <person name="Pasculle A.W."/>
            <person name="Nierman W.C."/>
            <person name="Driscoll E."/>
            <person name="Cumbie R."/>
            <person name="Clancy C.J."/>
            <person name="Dupont C.L."/>
        </authorList>
    </citation>
    <scope>NUCLEOTIDE SEQUENCE [LARGE SCALE GENOMIC DNA]</scope>
    <source>
        <strain evidence="2 3">GL24</strain>
    </source>
</reference>
<evidence type="ECO:0000313" key="3">
    <source>
        <dbReference type="Proteomes" id="UP000740926"/>
    </source>
</evidence>
<comment type="caution">
    <text evidence="2">The sequence shown here is derived from an EMBL/GenBank/DDBJ whole genome shotgun (WGS) entry which is preliminary data.</text>
</comment>
<keyword evidence="3" id="KW-1185">Reference proteome</keyword>
<name>A0A9P6YJG2_9FUNG</name>
<dbReference type="EMBL" id="JAANIU010005101">
    <property type="protein sequence ID" value="KAG1550028.1"/>
    <property type="molecule type" value="Genomic_DNA"/>
</dbReference>
<sequence length="373" mass="39595">MPTPRRRRCRTGDTGHADAVVGLLGHGAGDVRAVPGTVLGQRAVVTLVIVFDPVAIVLRTGYAIIGRAARGLRVADEVVAFQQVADQVRMLRQDAGVDHRHHDALALRNVPRRRCVDAADRVVQVPLVLLIEGIVRHQCRLHVAGTQLGAAQLHVRFGVLHRRVGLQFLQHALQFGRGQAALHADQVRAGGEPAHHLRAERAGAGGAAGQAGTGQRRLHCRQLGRAVAGGGSPGPVLDDDALGPRLGGAGLAHRLMGRQPGGVDGTDGRHRQHGGGKHIDAKVLLLDHVEIPLLGHGSNQHCGHHSLTTPGRPSRDCRDLPPGPHCRCCAGVGGRRRNGRAYQPKPAPTPTELSSLLKAPPKVTVARSLIARW</sequence>
<proteinExistence type="predicted"/>
<protein>
    <submittedName>
        <fullName evidence="2">Uncharacterized protein</fullName>
    </submittedName>
</protein>
<accession>A0A9P6YJG2</accession>
<evidence type="ECO:0000256" key="1">
    <source>
        <dbReference type="SAM" id="MobiDB-lite"/>
    </source>
</evidence>
<dbReference type="Proteomes" id="UP000740926">
    <property type="component" value="Unassembled WGS sequence"/>
</dbReference>
<evidence type="ECO:0000313" key="2">
    <source>
        <dbReference type="EMBL" id="KAG1550028.1"/>
    </source>
</evidence>
<feature type="region of interest" description="Disordered" evidence="1">
    <location>
        <begin position="248"/>
        <end position="277"/>
    </location>
</feature>